<comment type="caution">
    <text evidence="1">The sequence shown here is derived from an EMBL/GenBank/DDBJ whole genome shotgun (WGS) entry which is preliminary data.</text>
</comment>
<sequence length="271" mass="32120">MYFRSRILAIRHPGKTISEILSQDCAEFVLRLESCSFTKISKIPTNYSDEAVHYVFSRYEFNRCYVKQEQSYKECIAELQCIAKRCRFQCPKEECGTITIDENIRDVINENDRIVRLLFSKKFYSFPAGKHNRFKTGFEIYFAANDSVKPFRRDINAIQGFVNDRISYQERKESINGSYIMVVERTKALKLDLNIIFKCIHILHHNLINLIAEIISQHLKLFYESRLDRSTNFKVIVHINKYSTPKLSKIRITPWNVYHKMNDDINIFVKM</sequence>
<keyword evidence="2" id="KW-1185">Reference proteome</keyword>
<proteinExistence type="predicted"/>
<protein>
    <submittedName>
        <fullName evidence="1">Uncharacterized protein</fullName>
    </submittedName>
</protein>
<dbReference type="EMBL" id="JWZT01001801">
    <property type="protein sequence ID" value="KII71306.1"/>
    <property type="molecule type" value="Genomic_DNA"/>
</dbReference>
<evidence type="ECO:0000313" key="1">
    <source>
        <dbReference type="EMBL" id="KII71306.1"/>
    </source>
</evidence>
<accession>A0A0C2MVC4</accession>
<dbReference type="AlphaFoldDB" id="A0A0C2MVC4"/>
<organism evidence="1 2">
    <name type="scientific">Thelohanellus kitauei</name>
    <name type="common">Myxosporean</name>
    <dbReference type="NCBI Taxonomy" id="669202"/>
    <lineage>
        <taxon>Eukaryota</taxon>
        <taxon>Metazoa</taxon>
        <taxon>Cnidaria</taxon>
        <taxon>Myxozoa</taxon>
        <taxon>Myxosporea</taxon>
        <taxon>Bivalvulida</taxon>
        <taxon>Platysporina</taxon>
        <taxon>Myxobolidae</taxon>
        <taxon>Thelohanellus</taxon>
    </lineage>
</organism>
<dbReference type="Proteomes" id="UP000031668">
    <property type="component" value="Unassembled WGS sequence"/>
</dbReference>
<name>A0A0C2MVC4_THEKT</name>
<gene>
    <name evidence="1" type="ORF">RF11_03705</name>
</gene>
<evidence type="ECO:0000313" key="2">
    <source>
        <dbReference type="Proteomes" id="UP000031668"/>
    </source>
</evidence>
<reference evidence="1 2" key="1">
    <citation type="journal article" date="2014" name="Genome Biol. Evol.">
        <title>The genome of the myxosporean Thelohanellus kitauei shows adaptations to nutrient acquisition within its fish host.</title>
        <authorList>
            <person name="Yang Y."/>
            <person name="Xiong J."/>
            <person name="Zhou Z."/>
            <person name="Huo F."/>
            <person name="Miao W."/>
            <person name="Ran C."/>
            <person name="Liu Y."/>
            <person name="Zhang J."/>
            <person name="Feng J."/>
            <person name="Wang M."/>
            <person name="Wang M."/>
            <person name="Wang L."/>
            <person name="Yao B."/>
        </authorList>
    </citation>
    <scope>NUCLEOTIDE SEQUENCE [LARGE SCALE GENOMIC DNA]</scope>
    <source>
        <strain evidence="1">Wuqing</strain>
    </source>
</reference>